<dbReference type="EMBL" id="JAGFNK010000029">
    <property type="protein sequence ID" value="KAI9511009.1"/>
    <property type="molecule type" value="Genomic_DNA"/>
</dbReference>
<evidence type="ECO:0000313" key="2">
    <source>
        <dbReference type="Proteomes" id="UP001207468"/>
    </source>
</evidence>
<comment type="caution">
    <text evidence="1">The sequence shown here is derived from an EMBL/GenBank/DDBJ whole genome shotgun (WGS) entry which is preliminary data.</text>
</comment>
<accession>A0ACC0UH10</accession>
<gene>
    <name evidence="1" type="ORF">F5148DRAFT_1327808</name>
</gene>
<reference evidence="1" key="1">
    <citation type="submission" date="2021-03" db="EMBL/GenBank/DDBJ databases">
        <title>Evolutionary priming and transition to the ectomycorrhizal habit in an iconic lineage of mushroom-forming fungi: is preadaptation a requirement?</title>
        <authorList>
            <consortium name="DOE Joint Genome Institute"/>
            <person name="Looney B.P."/>
            <person name="Miyauchi S."/>
            <person name="Morin E."/>
            <person name="Drula E."/>
            <person name="Courty P.E."/>
            <person name="Chicoki N."/>
            <person name="Fauchery L."/>
            <person name="Kohler A."/>
            <person name="Kuo A."/>
            <person name="LaButti K."/>
            <person name="Pangilinan J."/>
            <person name="Lipzen A."/>
            <person name="Riley R."/>
            <person name="Andreopoulos W."/>
            <person name="He G."/>
            <person name="Johnson J."/>
            <person name="Barry K.W."/>
            <person name="Grigoriev I.V."/>
            <person name="Nagy L."/>
            <person name="Hibbett D."/>
            <person name="Henrissat B."/>
            <person name="Matheny P.B."/>
            <person name="Labbe J."/>
            <person name="Martin A.F."/>
        </authorList>
    </citation>
    <scope>NUCLEOTIDE SEQUENCE</scope>
    <source>
        <strain evidence="1">BPL698</strain>
    </source>
</reference>
<protein>
    <submittedName>
        <fullName evidence="1">Uncharacterized protein</fullName>
    </submittedName>
</protein>
<evidence type="ECO:0000313" key="1">
    <source>
        <dbReference type="EMBL" id="KAI9511009.1"/>
    </source>
</evidence>
<name>A0ACC0UH10_9AGAM</name>
<proteinExistence type="predicted"/>
<keyword evidence="2" id="KW-1185">Reference proteome</keyword>
<dbReference type="Proteomes" id="UP001207468">
    <property type="component" value="Unassembled WGS sequence"/>
</dbReference>
<organism evidence="1 2">
    <name type="scientific">Russula earlei</name>
    <dbReference type="NCBI Taxonomy" id="71964"/>
    <lineage>
        <taxon>Eukaryota</taxon>
        <taxon>Fungi</taxon>
        <taxon>Dikarya</taxon>
        <taxon>Basidiomycota</taxon>
        <taxon>Agaricomycotina</taxon>
        <taxon>Agaricomycetes</taxon>
        <taxon>Russulales</taxon>
        <taxon>Russulaceae</taxon>
        <taxon>Russula</taxon>
    </lineage>
</organism>
<sequence length="772" mass="87866">MPSNPWHPFSDRLDFEFADIHFSDLQSSKPEINWALDFWLATTMHAGGNIDNLPWHTADQMYQTIDSIKAGPVPWKTIKFHYSGPRFPGTPPKWALQSYELCFHDPRLILQDQLASPDLHGHFDYVPYMQFNEKKDHVWSNLMLGTWAWQEADDILRENPNAQGAMLVPIVVGSDKTTVSIATGHQEFHPCKVGYQLFCRQLYHTCLAHIFSSLRPLMITPEVACCPDGHYHHAIFLLGPYIVDYPEQVWLTTIVQYWCPVCEAPPKNLDDPNANLCSQEKMEFLLKTFDADTIWDNYSVHNDVTPFTHHFPRADIHKLMTPDILHQLVKGVFQDHLVAWVEEYLISGALRYNQEIDRHVSAVPVFSGLQRFPDGHNFTQWTVDDSKALMKNTITAPDLQRFQQHLMRFHDLQNIFITTGARKSVSLPRQHALLHYLSKIELFASPNGLCSMLTESKHKPAVKETWWRSNRHNPLPQMVRTISRLDKLLALCGIFCNHGMLNSTISQYISSLANGDLPDILPYGIHNNNDSGSDDDSDIDDDGSPLSTPQALAQVILASTHDALAALVNQPGFPIALQQFIYAQCHPDYDDFPLSLPKISSKIHVFHSAEASFYAPSDLCGSHGMYQEQICANTTWRGNHRFDTVFVTVSDDEGSAMNGMLVAHVFLFFLFHDPKLCKEFPCALVNWFVPVLPEPDYVTGMWFVKPETLGGKPTIEVIHLDSIVRGAHLTPQYGTGFLPEDFSYMNALDSFKSYFVNHFVDYHAHELLQPPN</sequence>